<comment type="caution">
    <text evidence="1">The sequence shown here is derived from an EMBL/GenBank/DDBJ whole genome shotgun (WGS) entry which is preliminary data.</text>
</comment>
<name>A0ABW3FTV2_9PSEU</name>
<proteinExistence type="predicted"/>
<accession>A0ABW3FTV2</accession>
<dbReference type="RefSeq" id="WP_263249157.1">
    <property type="nucleotide sequence ID" value="NZ_BAABLT010000048.1"/>
</dbReference>
<organism evidence="1 2">
    <name type="scientific">Saccharopolyspora rosea</name>
    <dbReference type="NCBI Taxonomy" id="524884"/>
    <lineage>
        <taxon>Bacteria</taxon>
        <taxon>Bacillati</taxon>
        <taxon>Actinomycetota</taxon>
        <taxon>Actinomycetes</taxon>
        <taxon>Pseudonocardiales</taxon>
        <taxon>Pseudonocardiaceae</taxon>
        <taxon>Saccharopolyspora</taxon>
    </lineage>
</organism>
<gene>
    <name evidence="1" type="ORF">ACFQ16_15335</name>
</gene>
<keyword evidence="2" id="KW-1185">Reference proteome</keyword>
<protein>
    <recommendedName>
        <fullName evidence="3">ATP/GTP-binding protein</fullName>
    </recommendedName>
</protein>
<reference evidence="2" key="1">
    <citation type="journal article" date="2019" name="Int. J. Syst. Evol. Microbiol.">
        <title>The Global Catalogue of Microorganisms (GCM) 10K type strain sequencing project: providing services to taxonomists for standard genome sequencing and annotation.</title>
        <authorList>
            <consortium name="The Broad Institute Genomics Platform"/>
            <consortium name="The Broad Institute Genome Sequencing Center for Infectious Disease"/>
            <person name="Wu L."/>
            <person name="Ma J."/>
        </authorList>
    </citation>
    <scope>NUCLEOTIDE SEQUENCE [LARGE SCALE GENOMIC DNA]</scope>
    <source>
        <strain evidence="2">CCUG 56401</strain>
    </source>
</reference>
<evidence type="ECO:0000313" key="2">
    <source>
        <dbReference type="Proteomes" id="UP001597018"/>
    </source>
</evidence>
<dbReference type="EMBL" id="JBHTIW010000010">
    <property type="protein sequence ID" value="MFD0921118.1"/>
    <property type="molecule type" value="Genomic_DNA"/>
</dbReference>
<evidence type="ECO:0000313" key="1">
    <source>
        <dbReference type="EMBL" id="MFD0921118.1"/>
    </source>
</evidence>
<sequence length="102" mass="11801">MPRRNRPRHRFTTDVSTRTTGAVFGWSRVEQTPDGDWMVRTIPAEQATKVYRCPGCDHEIRPGVAHVVAWPGAEQGGVADRRHWHNGCWRARTRRGPTRRWS</sequence>
<dbReference type="Proteomes" id="UP001597018">
    <property type="component" value="Unassembled WGS sequence"/>
</dbReference>
<evidence type="ECO:0008006" key="3">
    <source>
        <dbReference type="Google" id="ProtNLM"/>
    </source>
</evidence>